<dbReference type="InterPro" id="IPR011991">
    <property type="entry name" value="ArsR-like_HTH"/>
</dbReference>
<protein>
    <submittedName>
        <fullName evidence="5">Helix-turn-helix transcriptional regulator</fullName>
    </submittedName>
</protein>
<dbReference type="RefSeq" id="WP_165191867.1">
    <property type="nucleotide sequence ID" value="NZ_CP106738.1"/>
</dbReference>
<dbReference type="InterPro" id="IPR002577">
    <property type="entry name" value="HTH_HxlR"/>
</dbReference>
<accession>A0ABY6DJS6</accession>
<reference evidence="5" key="1">
    <citation type="submission" date="2022-10" db="EMBL/GenBank/DDBJ databases">
        <title>Roseovarius pelagicus sp. nov., isolated from Arctic seawater.</title>
        <authorList>
            <person name="Hong Y.W."/>
            <person name="Hwang C.Y."/>
        </authorList>
    </citation>
    <scope>NUCLEOTIDE SEQUENCE</scope>
    <source>
        <strain evidence="5">HL-MP18</strain>
    </source>
</reference>
<dbReference type="InterPro" id="IPR036390">
    <property type="entry name" value="WH_DNA-bd_sf"/>
</dbReference>
<dbReference type="CDD" id="cd00090">
    <property type="entry name" value="HTH_ARSR"/>
    <property type="match status" value="1"/>
</dbReference>
<keyword evidence="6" id="KW-1185">Reference proteome</keyword>
<dbReference type="Gene3D" id="1.10.10.10">
    <property type="entry name" value="Winged helix-like DNA-binding domain superfamily/Winged helix DNA-binding domain"/>
    <property type="match status" value="1"/>
</dbReference>
<evidence type="ECO:0000313" key="6">
    <source>
        <dbReference type="Proteomes" id="UP001064087"/>
    </source>
</evidence>
<keyword evidence="2" id="KW-0238">DNA-binding</keyword>
<sequence>MGKSENEQRAQAHAIEVVGDKWTLLLVSTLMRNGPSRFLDLQDSLGVSPNTLSARLKRMEGAGLIARHPYSENPPRSAYKLTPSGSALLPVLDAMKLWALQHGVPRKT</sequence>
<dbReference type="Proteomes" id="UP001064087">
    <property type="component" value="Chromosome"/>
</dbReference>
<dbReference type="PROSITE" id="PS51118">
    <property type="entry name" value="HTH_HXLR"/>
    <property type="match status" value="1"/>
</dbReference>
<proteinExistence type="predicted"/>
<dbReference type="SUPFAM" id="SSF46785">
    <property type="entry name" value="Winged helix' DNA-binding domain"/>
    <property type="match status" value="1"/>
</dbReference>
<evidence type="ECO:0000259" key="4">
    <source>
        <dbReference type="PROSITE" id="PS51118"/>
    </source>
</evidence>
<dbReference type="InterPro" id="IPR036388">
    <property type="entry name" value="WH-like_DNA-bd_sf"/>
</dbReference>
<name>A0ABY6DJS6_9RHOB</name>
<organism evidence="5 6">
    <name type="scientific">Roseovarius pelagicus</name>
    <dbReference type="NCBI Taxonomy" id="2980108"/>
    <lineage>
        <taxon>Bacteria</taxon>
        <taxon>Pseudomonadati</taxon>
        <taxon>Pseudomonadota</taxon>
        <taxon>Alphaproteobacteria</taxon>
        <taxon>Rhodobacterales</taxon>
        <taxon>Roseobacteraceae</taxon>
        <taxon>Roseovarius</taxon>
    </lineage>
</organism>
<dbReference type="Pfam" id="PF01638">
    <property type="entry name" value="HxlR"/>
    <property type="match status" value="1"/>
</dbReference>
<feature type="domain" description="HTH hxlR-type" evidence="4">
    <location>
        <begin position="9"/>
        <end position="107"/>
    </location>
</feature>
<dbReference type="EMBL" id="CP106738">
    <property type="protein sequence ID" value="UXX84020.1"/>
    <property type="molecule type" value="Genomic_DNA"/>
</dbReference>
<dbReference type="PANTHER" id="PTHR33204">
    <property type="entry name" value="TRANSCRIPTIONAL REGULATOR, MARR FAMILY"/>
    <property type="match status" value="1"/>
</dbReference>
<evidence type="ECO:0000313" key="5">
    <source>
        <dbReference type="EMBL" id="UXX84020.1"/>
    </source>
</evidence>
<evidence type="ECO:0000256" key="2">
    <source>
        <dbReference type="ARBA" id="ARBA00023125"/>
    </source>
</evidence>
<dbReference type="PANTHER" id="PTHR33204:SF18">
    <property type="entry name" value="TRANSCRIPTIONAL REGULATORY PROTEIN"/>
    <property type="match status" value="1"/>
</dbReference>
<keyword evidence="1" id="KW-0805">Transcription regulation</keyword>
<evidence type="ECO:0000256" key="3">
    <source>
        <dbReference type="ARBA" id="ARBA00023163"/>
    </source>
</evidence>
<gene>
    <name evidence="5" type="ORF">N7U68_05025</name>
</gene>
<keyword evidence="3" id="KW-0804">Transcription</keyword>
<evidence type="ECO:0000256" key="1">
    <source>
        <dbReference type="ARBA" id="ARBA00023015"/>
    </source>
</evidence>